<dbReference type="Gene3D" id="3.40.91.30">
    <property type="match status" value="1"/>
</dbReference>
<proteinExistence type="predicted"/>
<sequence>MKTCEFCSRDFGTVQAFCSHVRQCKQNPDRIIRNRSGVNNPMYGRKGSNQFTKAIKLGLEPPKVREETSRAISEKLKGKAWTQERRESFSMRMKEIVKENPDSYSSHNVCGRSKKFVIDGVLFHSSWEVVFANYLNKRSLAWVREVESIPYIWKGKQHLYFPDFYIPELDMYVEVKGYETERDHAKWSCIDNLIIIRETEINKIISGEIISGL</sequence>
<dbReference type="GeneID" id="14006621"/>
<reference evidence="1 2" key="1">
    <citation type="journal article" date="2013" name="Microbiology">
        <title>Isolation, characterization and complete genome sequence of PhaxI: a phage of Escherichia coli O157:H7.</title>
        <authorList>
            <person name="Sabouri Shahrbabak S."/>
            <person name="Khodabandehlou Z."/>
            <person name="Shahverdi A.R."/>
            <person name="Skurnik M."/>
            <person name="Ackermann H.W."/>
            <person name="Varjosalo M."/>
            <person name="Tabatabaei Yazdi M."/>
            <person name="Sepehrizadeh Z."/>
        </authorList>
    </citation>
    <scope>NUCLEOTIDE SEQUENCE [LARGE SCALE GENOMIC DNA]</scope>
</reference>
<evidence type="ECO:0000313" key="1">
    <source>
        <dbReference type="EMBL" id="AEW24397.1"/>
    </source>
</evidence>
<evidence type="ECO:0000313" key="2">
    <source>
        <dbReference type="Proteomes" id="UP000007855"/>
    </source>
</evidence>
<dbReference type="KEGG" id="vg:14006621"/>
<dbReference type="EMBL" id="JN673056">
    <property type="protein sequence ID" value="AEW24397.1"/>
    <property type="molecule type" value="Genomic_DNA"/>
</dbReference>
<dbReference type="RefSeq" id="YP_007002815.1">
    <property type="nucleotide sequence ID" value="NC_019452.1"/>
</dbReference>
<organism evidence="1 2">
    <name type="scientific">Escherichia phage PhaxI</name>
    <dbReference type="NCBI Taxonomy" id="926589"/>
    <lineage>
        <taxon>Viruses</taxon>
        <taxon>Duplodnaviria</taxon>
        <taxon>Heunggongvirae</taxon>
        <taxon>Uroviricota</taxon>
        <taxon>Caudoviricetes</taxon>
        <taxon>Pantevenvirales</taxon>
        <taxon>Ackermannviridae</taxon>
        <taxon>Cvivirinae</taxon>
        <taxon>Kuttervirus</taxon>
        <taxon>Kuttervirus PhaxI</taxon>
    </lineage>
</organism>
<name>G9IIM8_9CAUD</name>
<accession>G9IIM8</accession>
<protein>
    <submittedName>
        <fullName evidence="1">Uncharacterized protein</fullName>
    </submittedName>
</protein>
<dbReference type="Proteomes" id="UP000007855">
    <property type="component" value="Segment"/>
</dbReference>
<keyword evidence="2" id="KW-1185">Reference proteome</keyword>